<comment type="similarity">
    <text evidence="1">Belongs to the sulfatase family.</text>
</comment>
<feature type="domain" description="Sulfatase N-terminal" evidence="4">
    <location>
        <begin position="12"/>
        <end position="365"/>
    </location>
</feature>
<proteinExistence type="inferred from homology"/>
<evidence type="ECO:0000313" key="6">
    <source>
        <dbReference type="Proteomes" id="UP001199355"/>
    </source>
</evidence>
<dbReference type="EMBL" id="JAJEQF010000004">
    <property type="protein sequence ID" value="MCC2166697.1"/>
    <property type="molecule type" value="Genomic_DNA"/>
</dbReference>
<keyword evidence="2" id="KW-0479">Metal-binding</keyword>
<protein>
    <submittedName>
        <fullName evidence="5">Sulfatase-like hydrolase/transferase</fullName>
    </submittedName>
</protein>
<organism evidence="5 6">
    <name type="scientific">Gallintestinimicrobium propionicum</name>
    <dbReference type="NCBI Taxonomy" id="2981770"/>
    <lineage>
        <taxon>Bacteria</taxon>
        <taxon>Bacillati</taxon>
        <taxon>Bacillota</taxon>
        <taxon>Clostridia</taxon>
        <taxon>Lachnospirales</taxon>
        <taxon>Lachnospiraceae</taxon>
        <taxon>Gallintestinimicrobium</taxon>
    </lineage>
</organism>
<dbReference type="GO" id="GO:0046872">
    <property type="term" value="F:metal ion binding"/>
    <property type="evidence" value="ECO:0007669"/>
    <property type="project" value="UniProtKB-KW"/>
</dbReference>
<evidence type="ECO:0000259" key="4">
    <source>
        <dbReference type="Pfam" id="PF00884"/>
    </source>
</evidence>
<dbReference type="GO" id="GO:0005737">
    <property type="term" value="C:cytoplasm"/>
    <property type="evidence" value="ECO:0007669"/>
    <property type="project" value="TreeGrafter"/>
</dbReference>
<comment type="caution">
    <text evidence="5">The sequence shown here is derived from an EMBL/GenBank/DDBJ whole genome shotgun (WGS) entry which is preliminary data.</text>
</comment>
<dbReference type="Proteomes" id="UP001199355">
    <property type="component" value="Unassembled WGS sequence"/>
</dbReference>
<dbReference type="SUPFAM" id="SSF53649">
    <property type="entry name" value="Alkaline phosphatase-like"/>
    <property type="match status" value="1"/>
</dbReference>
<dbReference type="Gene3D" id="3.40.720.10">
    <property type="entry name" value="Alkaline Phosphatase, subunit A"/>
    <property type="match status" value="1"/>
</dbReference>
<name>A0AAE3DLS7_9FIRM</name>
<evidence type="ECO:0000256" key="1">
    <source>
        <dbReference type="ARBA" id="ARBA00008779"/>
    </source>
</evidence>
<sequence>MTNERILIMNQPNILILHLDELRQDCLGCYGNPDIQTPNIDALAADGVTYQNHYTVYPVCTPSRYSLFSSLYVHQHAAWDNHCTLPSGYPTFPKLLRENGYQTTAVGKMHMTPTYLDIGFSDLELAEQNGCGRFEDDYHHFLMKHGKIDRFDLHYESGLFQLPPEDHRFDDCQCCQSDLDLPFYSSEWITQRALDRLDQWNCDQPFCMMVGYISPHHPFDPPAPYSTMYDPNSLHLLPGYTDQPLLFDSNFGSSPIHPDKIDEKDIRAMMASYYGMISEIDNGIGTILQKLKEKGLYDNTMIVFTSDHGDYMSYHHMMLKGRHLYDPLIKIPLIVKYPGQQAAGQTDSFLSENIDVAPTVLELCGQPIPPTMQGRSLLGNDHRQFAFSELQFGSQTNPKIGYMLRSDSYKLLVYGSMQDCAFYDLKKDPFELCDVSKEPDYQETLHRYQTALSDFVLFHALGKVHLDTKAPQQRDQEVLNKQAEELKAFIRAQW</sequence>
<dbReference type="GO" id="GO:0008484">
    <property type="term" value="F:sulfuric ester hydrolase activity"/>
    <property type="evidence" value="ECO:0007669"/>
    <property type="project" value="TreeGrafter"/>
</dbReference>
<reference evidence="5 6" key="1">
    <citation type="submission" date="2021-10" db="EMBL/GenBank/DDBJ databases">
        <title>Anaerobic single-cell dispensing facilitates the cultivation of human gut bacteria.</title>
        <authorList>
            <person name="Afrizal A."/>
        </authorList>
    </citation>
    <scope>NUCLEOTIDE SEQUENCE [LARGE SCALE GENOMIC DNA]</scope>
    <source>
        <strain evidence="5 6">CLA-AA-H244</strain>
    </source>
</reference>
<dbReference type="InterPro" id="IPR017850">
    <property type="entry name" value="Alkaline_phosphatase_core_sf"/>
</dbReference>
<dbReference type="PANTHER" id="PTHR45953:SF1">
    <property type="entry name" value="IDURONATE 2-SULFATASE"/>
    <property type="match status" value="1"/>
</dbReference>
<dbReference type="Pfam" id="PF00884">
    <property type="entry name" value="Sulfatase"/>
    <property type="match status" value="1"/>
</dbReference>
<evidence type="ECO:0000313" key="5">
    <source>
        <dbReference type="EMBL" id="MCC2166697.1"/>
    </source>
</evidence>
<dbReference type="PANTHER" id="PTHR45953">
    <property type="entry name" value="IDURONATE 2-SULFATASE"/>
    <property type="match status" value="1"/>
</dbReference>
<dbReference type="PROSITE" id="PS00149">
    <property type="entry name" value="SULFATASE_2"/>
    <property type="match status" value="1"/>
</dbReference>
<dbReference type="InterPro" id="IPR000917">
    <property type="entry name" value="Sulfatase_N"/>
</dbReference>
<accession>A0AAE3DLS7</accession>
<dbReference type="InterPro" id="IPR024607">
    <property type="entry name" value="Sulfatase_CS"/>
</dbReference>
<evidence type="ECO:0000256" key="3">
    <source>
        <dbReference type="ARBA" id="ARBA00022801"/>
    </source>
</evidence>
<dbReference type="AlphaFoldDB" id="A0AAE3DLS7"/>
<keyword evidence="3 5" id="KW-0378">Hydrolase</keyword>
<gene>
    <name evidence="5" type="ORF">LKD45_03100</name>
</gene>
<keyword evidence="6" id="KW-1185">Reference proteome</keyword>
<evidence type="ECO:0000256" key="2">
    <source>
        <dbReference type="ARBA" id="ARBA00022723"/>
    </source>
</evidence>
<dbReference type="RefSeq" id="WP_308727736.1">
    <property type="nucleotide sequence ID" value="NZ_JAJEQF010000004.1"/>
</dbReference>